<dbReference type="AlphaFoldDB" id="A0A2J5HG18"/>
<name>A0A2J5HG18_9EURO</name>
<reference evidence="3" key="1">
    <citation type="submission" date="2017-12" db="EMBL/GenBank/DDBJ databases">
        <authorList>
            <consortium name="DOE Joint Genome Institute"/>
            <person name="Mondo S.J."/>
            <person name="Kjaerbolling I."/>
            <person name="Vesth T.C."/>
            <person name="Frisvad J.C."/>
            <person name="Nybo J.L."/>
            <person name="Theobald S."/>
            <person name="Kuo A."/>
            <person name="Bowyer P."/>
            <person name="Matsuda Y."/>
            <person name="Lyhne E.K."/>
            <person name="Kogle M.E."/>
            <person name="Clum A."/>
            <person name="Lipzen A."/>
            <person name="Salamov A."/>
            <person name="Ngan C.Y."/>
            <person name="Daum C."/>
            <person name="Chiniquy J."/>
            <person name="Barry K."/>
            <person name="LaButti K."/>
            <person name="Haridas S."/>
            <person name="Simmons B.A."/>
            <person name="Magnuson J.K."/>
            <person name="Mortensen U.H."/>
            <person name="Larsen T.O."/>
            <person name="Grigoriev I.V."/>
            <person name="Baker S.E."/>
            <person name="Andersen M.R."/>
            <person name="Nordberg H.P."/>
            <person name="Cantor M.N."/>
            <person name="Hua S.X."/>
        </authorList>
    </citation>
    <scope>NUCLEOTIDE SEQUENCE [LARGE SCALE GENOMIC DNA]</scope>
    <source>
        <strain evidence="3">IBT 19404</strain>
    </source>
</reference>
<keyword evidence="1" id="KW-0812">Transmembrane</keyword>
<sequence>MAPPKEEIFVAVTESTAAGKEVAHTQVRKLVRKTHLERVPPAVRYTLVILSSLYLSSALFTLSSHITGELARVSKHFEAWWQVGGLVVWRAVEVGLMWVLGYNGRDVWTLAFLAHLPTYALLVSFYNIRPTTMLLAYAITVISTAAPFTLLRKPPTENESPRETPSNRAITHDCATTIYTTLAATSIFTVALSLSYATWLPTHLVVHFDYLPDISVVHAGPNRLPVLFVSLLPAGLAARDFLFVKSTESARSATDDDDSDDDTTDKAGKNKREGEYLACTVYHKMWGQLSPKTRVLVTRTATLAGMLVLNTVVQVAGTVRGADVEGAAAWGGIWAAAAGAVGATYGWIEAVDGV</sequence>
<keyword evidence="3" id="KW-1185">Reference proteome</keyword>
<evidence type="ECO:0000313" key="2">
    <source>
        <dbReference type="EMBL" id="PLN75871.1"/>
    </source>
</evidence>
<feature type="transmembrane region" description="Helical" evidence="1">
    <location>
        <begin position="107"/>
        <end position="128"/>
    </location>
</feature>
<keyword evidence="1" id="KW-1133">Transmembrane helix</keyword>
<dbReference type="Proteomes" id="UP000235023">
    <property type="component" value="Unassembled WGS sequence"/>
</dbReference>
<evidence type="ECO:0000256" key="1">
    <source>
        <dbReference type="SAM" id="Phobius"/>
    </source>
</evidence>
<proteinExistence type="predicted"/>
<feature type="transmembrane region" description="Helical" evidence="1">
    <location>
        <begin position="134"/>
        <end position="151"/>
    </location>
</feature>
<gene>
    <name evidence="2" type="ORF">BDW42DRAFT_179899</name>
</gene>
<organism evidence="2 3">
    <name type="scientific">Aspergillus taichungensis</name>
    <dbReference type="NCBI Taxonomy" id="482145"/>
    <lineage>
        <taxon>Eukaryota</taxon>
        <taxon>Fungi</taxon>
        <taxon>Dikarya</taxon>
        <taxon>Ascomycota</taxon>
        <taxon>Pezizomycotina</taxon>
        <taxon>Eurotiomycetes</taxon>
        <taxon>Eurotiomycetidae</taxon>
        <taxon>Eurotiales</taxon>
        <taxon>Aspergillaceae</taxon>
        <taxon>Aspergillus</taxon>
        <taxon>Aspergillus subgen. Circumdati</taxon>
    </lineage>
</organism>
<dbReference type="OrthoDB" id="5394254at2759"/>
<feature type="transmembrane region" description="Helical" evidence="1">
    <location>
        <begin position="80"/>
        <end position="100"/>
    </location>
</feature>
<keyword evidence="1" id="KW-0472">Membrane</keyword>
<protein>
    <submittedName>
        <fullName evidence="2">Uncharacterized protein</fullName>
    </submittedName>
</protein>
<feature type="transmembrane region" description="Helical" evidence="1">
    <location>
        <begin position="42"/>
        <end position="60"/>
    </location>
</feature>
<dbReference type="EMBL" id="KZ559634">
    <property type="protein sequence ID" value="PLN75871.1"/>
    <property type="molecule type" value="Genomic_DNA"/>
</dbReference>
<accession>A0A2J5HG18</accession>
<evidence type="ECO:0000313" key="3">
    <source>
        <dbReference type="Proteomes" id="UP000235023"/>
    </source>
</evidence>